<dbReference type="InterPro" id="IPR001789">
    <property type="entry name" value="Sig_transdc_resp-reg_receiver"/>
</dbReference>
<keyword evidence="2" id="KW-0805">Transcription regulation</keyword>
<evidence type="ECO:0000256" key="5">
    <source>
        <dbReference type="ARBA" id="ARBA00024867"/>
    </source>
</evidence>
<feature type="domain" description="OmpR/PhoB-type" evidence="9">
    <location>
        <begin position="128"/>
        <end position="226"/>
    </location>
</feature>
<gene>
    <name evidence="11" type="ORF">G5A66_06690</name>
    <name evidence="10" type="ORF">G5A75_06710</name>
</gene>
<dbReference type="GO" id="GO:0005829">
    <property type="term" value="C:cytosol"/>
    <property type="evidence" value="ECO:0007669"/>
    <property type="project" value="TreeGrafter"/>
</dbReference>
<proteinExistence type="predicted"/>
<dbReference type="InterPro" id="IPR001867">
    <property type="entry name" value="OmpR/PhoB-type_DNA-bd"/>
</dbReference>
<keyword evidence="3 7" id="KW-0238">DNA-binding</keyword>
<feature type="domain" description="Response regulatory" evidence="8">
    <location>
        <begin position="3"/>
        <end position="116"/>
    </location>
</feature>
<keyword evidence="6" id="KW-0597">Phosphoprotein</keyword>
<dbReference type="PANTHER" id="PTHR48111:SF73">
    <property type="entry name" value="ALKALINE PHOSPHATASE SYNTHESIS TRANSCRIPTIONAL REGULATORY PROTEIN PHOP"/>
    <property type="match status" value="1"/>
</dbReference>
<dbReference type="EMBL" id="JAAITX010000003">
    <property type="protein sequence ID" value="NVH58340.1"/>
    <property type="molecule type" value="Genomic_DNA"/>
</dbReference>
<dbReference type="GO" id="GO:0032993">
    <property type="term" value="C:protein-DNA complex"/>
    <property type="evidence" value="ECO:0007669"/>
    <property type="project" value="TreeGrafter"/>
</dbReference>
<evidence type="ECO:0000313" key="10">
    <source>
        <dbReference type="EMBL" id="NSK14566.1"/>
    </source>
</evidence>
<dbReference type="RefSeq" id="WP_101694998.1">
    <property type="nucleotide sequence ID" value="NZ_JAAITX010000003.1"/>
</dbReference>
<dbReference type="OrthoDB" id="9803564at2"/>
<evidence type="ECO:0000256" key="1">
    <source>
        <dbReference type="ARBA" id="ARBA00018672"/>
    </source>
</evidence>
<evidence type="ECO:0000259" key="8">
    <source>
        <dbReference type="PROSITE" id="PS50110"/>
    </source>
</evidence>
<dbReference type="CDD" id="cd17574">
    <property type="entry name" value="REC_OmpR"/>
    <property type="match status" value="1"/>
</dbReference>
<reference evidence="11" key="2">
    <citation type="submission" date="2020-02" db="EMBL/GenBank/DDBJ databases">
        <authorList>
            <person name="Littmann E."/>
            <person name="Sorbara M."/>
        </authorList>
    </citation>
    <scope>NUCLEOTIDE SEQUENCE</scope>
    <source>
        <strain evidence="11">MSK.17.11</strain>
        <strain evidence="10">MSK.17.38</strain>
    </source>
</reference>
<dbReference type="Proteomes" id="UP000528555">
    <property type="component" value="Unassembled WGS sequence"/>
</dbReference>
<evidence type="ECO:0000259" key="9">
    <source>
        <dbReference type="PROSITE" id="PS51755"/>
    </source>
</evidence>
<evidence type="ECO:0000313" key="11">
    <source>
        <dbReference type="EMBL" id="NVH58340.1"/>
    </source>
</evidence>
<evidence type="ECO:0000256" key="2">
    <source>
        <dbReference type="ARBA" id="ARBA00023015"/>
    </source>
</evidence>
<keyword evidence="12" id="KW-1185">Reference proteome</keyword>
<sequence length="231" mass="26955">MSKVLVIEDDEMLNAGLCYNLQKKQIEVKEAYSLADARRILEQGHYDLALLDVNLPDGDGFSFARELEEQYHLPFIFLTAHNLDEEVLYGFKLGADEYITKPFNIKIVMERIQAVLRRLKIQDAENEKKQYVCGSLAIDFEQRTVWKKGELLSLTPTEYNLLEFFCKNRGQVLTKELLLENIWDSKGNYVNEHALTLNISRLRSKIEEEEESYIKTIYGMGYQWIGGERKK</sequence>
<dbReference type="Pfam" id="PF00486">
    <property type="entry name" value="Trans_reg_C"/>
    <property type="match status" value="1"/>
</dbReference>
<dbReference type="InterPro" id="IPR039420">
    <property type="entry name" value="WalR-like"/>
</dbReference>
<evidence type="ECO:0000256" key="3">
    <source>
        <dbReference type="ARBA" id="ARBA00023125"/>
    </source>
</evidence>
<dbReference type="Pfam" id="PF00072">
    <property type="entry name" value="Response_reg"/>
    <property type="match status" value="1"/>
</dbReference>
<dbReference type="InterPro" id="IPR036388">
    <property type="entry name" value="WH-like_DNA-bd_sf"/>
</dbReference>
<dbReference type="GO" id="GO:0000976">
    <property type="term" value="F:transcription cis-regulatory region binding"/>
    <property type="evidence" value="ECO:0007669"/>
    <property type="project" value="TreeGrafter"/>
</dbReference>
<name>A0A850HIV5_9FIRM</name>
<comment type="function">
    <text evidence="5">May play the central regulatory role in sporulation. It may be an element of the effector pathway responsible for the activation of sporulation genes in response to nutritional stress. Spo0A may act in concert with spo0H (a sigma factor) to control the expression of some genes that are critical to the sporulation process.</text>
</comment>
<evidence type="ECO:0000256" key="6">
    <source>
        <dbReference type="PROSITE-ProRule" id="PRU00169"/>
    </source>
</evidence>
<dbReference type="Gene3D" id="6.10.250.690">
    <property type="match status" value="1"/>
</dbReference>
<dbReference type="GO" id="GO:0006355">
    <property type="term" value="P:regulation of DNA-templated transcription"/>
    <property type="evidence" value="ECO:0007669"/>
    <property type="project" value="InterPro"/>
</dbReference>
<dbReference type="SUPFAM" id="SSF52172">
    <property type="entry name" value="CheY-like"/>
    <property type="match status" value="1"/>
</dbReference>
<reference evidence="12 13" key="1">
    <citation type="journal article" date="2020" name="Cell Host Microbe">
        <title>Functional and Genomic Variation between Human-Derived Isolates of Lachnospiraceae Reveals Inter- and Intra-Species Diversity.</title>
        <authorList>
            <person name="Sorbara M.T."/>
            <person name="Littmann E.R."/>
            <person name="Fontana E."/>
            <person name="Moody T.U."/>
            <person name="Kohout C.E."/>
            <person name="Gjonbalaj M."/>
            <person name="Eaton V."/>
            <person name="Seok R."/>
            <person name="Leiner I.M."/>
            <person name="Pamer E.G."/>
        </authorList>
    </citation>
    <scope>NUCLEOTIDE SEQUENCE [LARGE SCALE GENOMIC DNA]</scope>
    <source>
        <strain evidence="11 12">MSK.17.11</strain>
        <strain evidence="10 13">MSK.17.38</strain>
    </source>
</reference>
<accession>A0A850HIV5</accession>
<dbReference type="InterPro" id="IPR011006">
    <property type="entry name" value="CheY-like_superfamily"/>
</dbReference>
<evidence type="ECO:0000313" key="12">
    <source>
        <dbReference type="Proteomes" id="UP000528555"/>
    </source>
</evidence>
<evidence type="ECO:0000256" key="7">
    <source>
        <dbReference type="PROSITE-ProRule" id="PRU01091"/>
    </source>
</evidence>
<feature type="modified residue" description="4-aspartylphosphate" evidence="6">
    <location>
        <position position="52"/>
    </location>
</feature>
<dbReference type="AlphaFoldDB" id="A0A850HIV5"/>
<dbReference type="Gene3D" id="3.40.50.2300">
    <property type="match status" value="1"/>
</dbReference>
<dbReference type="Proteomes" id="UP000701680">
    <property type="component" value="Unassembled WGS sequence"/>
</dbReference>
<dbReference type="Gene3D" id="1.10.10.10">
    <property type="entry name" value="Winged helix-like DNA-binding domain superfamily/Winged helix DNA-binding domain"/>
    <property type="match status" value="1"/>
</dbReference>
<evidence type="ECO:0000256" key="4">
    <source>
        <dbReference type="ARBA" id="ARBA00023163"/>
    </source>
</evidence>
<dbReference type="CDD" id="cd00383">
    <property type="entry name" value="trans_reg_C"/>
    <property type="match status" value="1"/>
</dbReference>
<feature type="DNA-binding region" description="OmpR/PhoB-type" evidence="7">
    <location>
        <begin position="128"/>
        <end position="226"/>
    </location>
</feature>
<dbReference type="GO" id="GO:0000156">
    <property type="term" value="F:phosphorelay response regulator activity"/>
    <property type="evidence" value="ECO:0007669"/>
    <property type="project" value="TreeGrafter"/>
</dbReference>
<organism evidence="11 12">
    <name type="scientific">Dorea phocaeensis</name>
    <dbReference type="NCBI Taxonomy" id="2040291"/>
    <lineage>
        <taxon>Bacteria</taxon>
        <taxon>Bacillati</taxon>
        <taxon>Bacillota</taxon>
        <taxon>Clostridia</taxon>
        <taxon>Lachnospirales</taxon>
        <taxon>Lachnospiraceae</taxon>
        <taxon>Dorea</taxon>
    </lineage>
</organism>
<evidence type="ECO:0000313" key="13">
    <source>
        <dbReference type="Proteomes" id="UP000701680"/>
    </source>
</evidence>
<dbReference type="PROSITE" id="PS50110">
    <property type="entry name" value="RESPONSE_REGULATORY"/>
    <property type="match status" value="1"/>
</dbReference>
<keyword evidence="4" id="KW-0804">Transcription</keyword>
<dbReference type="SMART" id="SM00862">
    <property type="entry name" value="Trans_reg_C"/>
    <property type="match status" value="1"/>
</dbReference>
<dbReference type="SMART" id="SM00448">
    <property type="entry name" value="REC"/>
    <property type="match status" value="1"/>
</dbReference>
<dbReference type="EMBL" id="JAAIUO010000003">
    <property type="protein sequence ID" value="NSK14566.1"/>
    <property type="molecule type" value="Genomic_DNA"/>
</dbReference>
<comment type="caution">
    <text evidence="11">The sequence shown here is derived from an EMBL/GenBank/DDBJ whole genome shotgun (WGS) entry which is preliminary data.</text>
</comment>
<dbReference type="PROSITE" id="PS51755">
    <property type="entry name" value="OMPR_PHOB"/>
    <property type="match status" value="1"/>
</dbReference>
<dbReference type="PANTHER" id="PTHR48111">
    <property type="entry name" value="REGULATOR OF RPOS"/>
    <property type="match status" value="1"/>
</dbReference>
<protein>
    <recommendedName>
        <fullName evidence="1">Stage 0 sporulation protein A homolog</fullName>
    </recommendedName>
</protein>